<gene>
    <name evidence="1" type="ORF">LCGC14_0730640</name>
</gene>
<name>A0A0F9Q9P7_9ZZZZ</name>
<protein>
    <submittedName>
        <fullName evidence="1">Uncharacterized protein</fullName>
    </submittedName>
</protein>
<reference evidence="1" key="1">
    <citation type="journal article" date="2015" name="Nature">
        <title>Complex archaea that bridge the gap between prokaryotes and eukaryotes.</title>
        <authorList>
            <person name="Spang A."/>
            <person name="Saw J.H."/>
            <person name="Jorgensen S.L."/>
            <person name="Zaremba-Niedzwiedzka K."/>
            <person name="Martijn J."/>
            <person name="Lind A.E."/>
            <person name="van Eijk R."/>
            <person name="Schleper C."/>
            <person name="Guy L."/>
            <person name="Ettema T.J."/>
        </authorList>
    </citation>
    <scope>NUCLEOTIDE SEQUENCE</scope>
</reference>
<organism evidence="1">
    <name type="scientific">marine sediment metagenome</name>
    <dbReference type="NCBI Taxonomy" id="412755"/>
    <lineage>
        <taxon>unclassified sequences</taxon>
        <taxon>metagenomes</taxon>
        <taxon>ecological metagenomes</taxon>
    </lineage>
</organism>
<accession>A0A0F9Q9P7</accession>
<evidence type="ECO:0000313" key="1">
    <source>
        <dbReference type="EMBL" id="KKN40680.1"/>
    </source>
</evidence>
<comment type="caution">
    <text evidence="1">The sequence shown here is derived from an EMBL/GenBank/DDBJ whole genome shotgun (WGS) entry which is preliminary data.</text>
</comment>
<dbReference type="AlphaFoldDB" id="A0A0F9Q9P7"/>
<sequence length="138" mass="14268">TNIGNAGTDITSTAATFGVDVDINADNFYLGATSNSTFRHLTYNTQDVSTTAPISPGGFGPGYGRWVLISGKKDGAPGARFTDMLHLYGATANLISGGSTSGSPAARTYTMVSDVLNLAMAADTYDVSVFFTLGPNPQ</sequence>
<dbReference type="EMBL" id="LAZR01001689">
    <property type="protein sequence ID" value="KKN40680.1"/>
    <property type="molecule type" value="Genomic_DNA"/>
</dbReference>
<feature type="non-terminal residue" evidence="1">
    <location>
        <position position="1"/>
    </location>
</feature>
<proteinExistence type="predicted"/>